<comment type="similarity">
    <text evidence="1 2">Belongs to the glycosyl hydrolase 31 family.</text>
</comment>
<dbReference type="PANTHER" id="PTHR22762">
    <property type="entry name" value="ALPHA-GLUCOSIDASE"/>
    <property type="match status" value="1"/>
</dbReference>
<sequence length="1012" mass="116439">MNLVERKYQFVKVEDFFQGYKNWHRVLKASQAKVEEKDITVSVTSDIGTHTMIIQFVREDVFRLRFDPGKADYSSYNTRSVILDDFDKLRDGLPDYKLNVTEDSKGVQCTTVNSSSKSIMKITINYEPFSIDIYAFDEKGQFKVLSTASEGLYFTENGFPDEYSIIQAMDKSVTAKYIGFGEHGGIQLAKNTTQLTYFNYDNMKYSQMYNNGPLESKEPLYHSDPFFMEFYGVPDKKSVYGIFIDNPSEVCMDIGYMRSTGYMFGTRFGSMDYYFILGETATDIIDGFTEIVGKSRLKPRYALGYHQGCFGYDNREKVEAAVSAYRSKDIDIPLDGIHIDVDIQRNHKTFTIDAKDKFHNPKEMFSNLRAQGVKCSTNITPIINMENPEDAGDPENNPTYKSFYEGIEKNYFIVDNRSESEDFDAKNYHYYEFGNLTTSVADNNFNNGKPYIGGINYGGGIRFKGHYPDFGRKEVRYWWGKQYQYLFDMGLEMVWQDMTTPAIAPLQRDYNFNEEPKYGYGDMKSFPARLNITDDFVKAFENDDIETNSYSKTPFIKAWNLYSYNLHKATYHGLNHLNGRENKRNFIIGRGSFAGAHRFSALWNGDNASTWDFMRINISQCLALGLTGQAMSGQDIGGFEKGSDGEKWIDPELLIRWTSMGAFLPWFRNHYNGKAEIGKQFQEPYKFKDVSESDKGSYKYMYDAVLPICKYFIELRYRLMQLFYDRLFENTLNGMPICRAMFLASDDDSLFNDKIDFISNEFFVGNDLLVAPITSKGQGNRDVYLPIGNSWYQFMDSRKPLLDAIEGGTTLNIDASITDKNAWDPNHIPFTVPLYVRAGAIIPTIERERYVGELNSKGLPNPITLNIYPCNEGVKGTYTMYLDDGVSRSSAAKTINGDEVANEEYRQTDITHQYISNNVREIIIERKHDKYTPKYETYFFVAILHDDKKTLNKVTIGEETIAKISNGTLGERSSTLKTSATNSWYYNEENHISYIKVFDTDKLINITVEYMN</sequence>
<dbReference type="Pfam" id="PF01055">
    <property type="entry name" value="Glyco_hydro_31_2nd"/>
    <property type="match status" value="1"/>
</dbReference>
<dbReference type="Gene3D" id="3.20.20.80">
    <property type="entry name" value="Glycosidases"/>
    <property type="match status" value="1"/>
</dbReference>
<evidence type="ECO:0000259" key="3">
    <source>
        <dbReference type="Pfam" id="PF01055"/>
    </source>
</evidence>
<dbReference type="GO" id="GO:0005975">
    <property type="term" value="P:carbohydrate metabolic process"/>
    <property type="evidence" value="ECO:0007669"/>
    <property type="project" value="InterPro"/>
</dbReference>
<accession>A0A173N086</accession>
<keyword evidence="2" id="KW-0326">Glycosidase</keyword>
<evidence type="ECO:0000259" key="4">
    <source>
        <dbReference type="Pfam" id="PF13802"/>
    </source>
</evidence>
<evidence type="ECO:0000256" key="1">
    <source>
        <dbReference type="ARBA" id="ARBA00007806"/>
    </source>
</evidence>
<dbReference type="CDD" id="cd06601">
    <property type="entry name" value="GH31_lyase_GLase"/>
    <property type="match status" value="1"/>
</dbReference>
<name>A0A173N086_CLOCL</name>
<proteinExistence type="inferred from homology"/>
<organism evidence="6">
    <name type="scientific">Clostridium cellulovorans</name>
    <dbReference type="NCBI Taxonomy" id="1493"/>
    <lineage>
        <taxon>Bacteria</taxon>
        <taxon>Bacillati</taxon>
        <taxon>Bacillota</taxon>
        <taxon>Clostridia</taxon>
        <taxon>Eubacteriales</taxon>
        <taxon>Clostridiaceae</taxon>
        <taxon>Clostridium</taxon>
    </lineage>
</organism>
<dbReference type="Pfam" id="PF21365">
    <property type="entry name" value="Glyco_hydro_31_3rd"/>
    <property type="match status" value="1"/>
</dbReference>
<dbReference type="GO" id="GO:0004553">
    <property type="term" value="F:hydrolase activity, hydrolyzing O-glycosyl compounds"/>
    <property type="evidence" value="ECO:0007669"/>
    <property type="project" value="InterPro"/>
</dbReference>
<dbReference type="InterPro" id="IPR048395">
    <property type="entry name" value="Glyco_hydro_31_C"/>
</dbReference>
<protein>
    <submittedName>
        <fullName evidence="6">Alpha-glucosidase</fullName>
    </submittedName>
</protein>
<dbReference type="InterPro" id="IPR025887">
    <property type="entry name" value="Glyco_hydro_31_N_dom"/>
</dbReference>
<dbReference type="InterPro" id="IPR000322">
    <property type="entry name" value="Glyco_hydro_31_TIM"/>
</dbReference>
<dbReference type="SUPFAM" id="SSF74650">
    <property type="entry name" value="Galactose mutarotase-like"/>
    <property type="match status" value="1"/>
</dbReference>
<dbReference type="PANTHER" id="PTHR22762:SF120">
    <property type="entry name" value="HETEROGLYCAN GLUCOSIDASE 1"/>
    <property type="match status" value="1"/>
</dbReference>
<gene>
    <name evidence="6" type="primary">Agl31B</name>
</gene>
<dbReference type="AlphaFoldDB" id="A0A173N086"/>
<dbReference type="Gene3D" id="2.60.40.1760">
    <property type="entry name" value="glycosyl hydrolase (family 31)"/>
    <property type="match status" value="1"/>
</dbReference>
<dbReference type="Pfam" id="PF13802">
    <property type="entry name" value="Gal_mutarotas_2"/>
    <property type="match status" value="1"/>
</dbReference>
<feature type="domain" description="Glycosyl hydrolase family 31 C-terminal" evidence="5">
    <location>
        <begin position="734"/>
        <end position="842"/>
    </location>
</feature>
<dbReference type="SUPFAM" id="SSF51011">
    <property type="entry name" value="Glycosyl hydrolase domain"/>
    <property type="match status" value="1"/>
</dbReference>
<dbReference type="InterPro" id="IPR017853">
    <property type="entry name" value="GH"/>
</dbReference>
<dbReference type="CDD" id="cd14752">
    <property type="entry name" value="GH31_N"/>
    <property type="match status" value="1"/>
</dbReference>
<feature type="domain" description="Glycoside hydrolase family 31 TIM barrel" evidence="3">
    <location>
        <begin position="297"/>
        <end position="725"/>
    </location>
</feature>
<dbReference type="Gene3D" id="2.60.40.1180">
    <property type="entry name" value="Golgi alpha-mannosidase II"/>
    <property type="match status" value="2"/>
</dbReference>
<keyword evidence="2" id="KW-0378">Hydrolase</keyword>
<dbReference type="InterPro" id="IPR013780">
    <property type="entry name" value="Glyco_hydro_b"/>
</dbReference>
<dbReference type="GO" id="GO:0030246">
    <property type="term" value="F:carbohydrate binding"/>
    <property type="evidence" value="ECO:0007669"/>
    <property type="project" value="InterPro"/>
</dbReference>
<dbReference type="SUPFAM" id="SSF51445">
    <property type="entry name" value="(Trans)glycosidases"/>
    <property type="match status" value="1"/>
</dbReference>
<reference evidence="6" key="1">
    <citation type="submission" date="2009-04" db="EMBL/GenBank/DDBJ databases">
        <title>Clostridium cellulovorans cellulosomal and noncellulosomal genes.</title>
        <authorList>
            <person name="Tamaru Y."/>
        </authorList>
    </citation>
    <scope>NUCLEOTIDE SEQUENCE</scope>
</reference>
<evidence type="ECO:0000259" key="5">
    <source>
        <dbReference type="Pfam" id="PF21365"/>
    </source>
</evidence>
<evidence type="ECO:0000313" key="6">
    <source>
        <dbReference type="EMBL" id="BAV13080.1"/>
    </source>
</evidence>
<evidence type="ECO:0000256" key="2">
    <source>
        <dbReference type="RuleBase" id="RU361185"/>
    </source>
</evidence>
<feature type="domain" description="Glycoside hydrolase family 31 N-terminal" evidence="4">
    <location>
        <begin position="52"/>
        <end position="253"/>
    </location>
</feature>
<dbReference type="EMBL" id="AB499181">
    <property type="protein sequence ID" value="BAV13080.1"/>
    <property type="molecule type" value="Genomic_DNA"/>
</dbReference>
<dbReference type="InterPro" id="IPR011013">
    <property type="entry name" value="Gal_mutarotase_sf_dom"/>
</dbReference>